<reference evidence="2" key="1">
    <citation type="submission" date="2021-08" db="EMBL/GenBank/DDBJ databases">
        <authorList>
            <person name="Nwanade C."/>
            <person name="Wang M."/>
            <person name="Masoudi A."/>
            <person name="Yu Z."/>
            <person name="Liu J."/>
        </authorList>
    </citation>
    <scope>NUCLEOTIDE SEQUENCE</scope>
    <source>
        <strain evidence="2">S122</strain>
        <plasmid evidence="2">unnamed4</plasmid>
    </source>
</reference>
<feature type="domain" description="Amidohydrolase 3" evidence="1">
    <location>
        <begin position="50"/>
        <end position="535"/>
    </location>
</feature>
<evidence type="ECO:0000313" key="3">
    <source>
        <dbReference type="Proteomes" id="UP001058713"/>
    </source>
</evidence>
<dbReference type="Gene3D" id="2.30.40.10">
    <property type="entry name" value="Urease, subunit C, domain 1"/>
    <property type="match status" value="1"/>
</dbReference>
<geneLocation type="plasmid" evidence="2 3">
    <name>unnamed4</name>
</geneLocation>
<dbReference type="CDD" id="cd01300">
    <property type="entry name" value="YtcJ_like"/>
    <property type="match status" value="1"/>
</dbReference>
<dbReference type="Gene3D" id="3.10.310.70">
    <property type="match status" value="1"/>
</dbReference>
<dbReference type="RefSeq" id="WP_259972957.1">
    <property type="nucleotide sequence ID" value="NZ_CP081074.1"/>
</dbReference>
<evidence type="ECO:0000313" key="2">
    <source>
        <dbReference type="EMBL" id="UWQ56213.1"/>
    </source>
</evidence>
<organism evidence="2 3">
    <name type="scientific">Leisingera caerulea</name>
    <name type="common">Phaeobacter caeruleus</name>
    <dbReference type="NCBI Taxonomy" id="506591"/>
    <lineage>
        <taxon>Bacteria</taxon>
        <taxon>Pseudomonadati</taxon>
        <taxon>Pseudomonadota</taxon>
        <taxon>Alphaproteobacteria</taxon>
        <taxon>Rhodobacterales</taxon>
        <taxon>Roseobacteraceae</taxon>
        <taxon>Leisingera</taxon>
    </lineage>
</organism>
<proteinExistence type="predicted"/>
<dbReference type="PANTHER" id="PTHR22642">
    <property type="entry name" value="IMIDAZOLONEPROPIONASE"/>
    <property type="match status" value="1"/>
</dbReference>
<dbReference type="EMBL" id="CP081074">
    <property type="protein sequence ID" value="UWQ56213.1"/>
    <property type="molecule type" value="Genomic_DNA"/>
</dbReference>
<gene>
    <name evidence="2" type="ORF">K3721_20700</name>
</gene>
<dbReference type="InterPro" id="IPR032466">
    <property type="entry name" value="Metal_Hydrolase"/>
</dbReference>
<keyword evidence="2" id="KW-0614">Plasmid</keyword>
<dbReference type="Gene3D" id="3.20.20.140">
    <property type="entry name" value="Metal-dependent hydrolases"/>
    <property type="match status" value="1"/>
</dbReference>
<dbReference type="KEGG" id="lcae:K3721_20700"/>
<dbReference type="AlphaFoldDB" id="A0A9Q9M4V9"/>
<accession>A0A9Q9M4V9</accession>
<dbReference type="SUPFAM" id="SSF51338">
    <property type="entry name" value="Composite domain of metallo-dependent hydrolases"/>
    <property type="match status" value="1"/>
</dbReference>
<dbReference type="GO" id="GO:0016810">
    <property type="term" value="F:hydrolase activity, acting on carbon-nitrogen (but not peptide) bonds"/>
    <property type="evidence" value="ECO:0007669"/>
    <property type="project" value="InterPro"/>
</dbReference>
<evidence type="ECO:0000259" key="1">
    <source>
        <dbReference type="Pfam" id="PF07969"/>
    </source>
</evidence>
<dbReference type="InterPro" id="IPR033932">
    <property type="entry name" value="YtcJ-like"/>
</dbReference>
<dbReference type="PANTHER" id="PTHR22642:SF2">
    <property type="entry name" value="PROTEIN LONG AFTER FAR-RED 3"/>
    <property type="match status" value="1"/>
</dbReference>
<dbReference type="Proteomes" id="UP001058713">
    <property type="component" value="Plasmid unnamed4"/>
</dbReference>
<sequence length="541" mass="59232">MTSTLYFNGAVLTMDAANSCAQAVLTEGEIIRAVGAEADLRARMPAGTVEVDLQGQTLIPAFIDPHGHFPDPGFIRLFRVNLASAPSGDCPDIPTALDRLRAKAAETPAGEWVMGVLFDNTAIAEGRMPTRAELDSVSNEHPIWVIHASGHNGSANSLALKRHGVNRDTPDPLGGRFGRNPETGALTGLIEGLSAMGEMGDTDFLIDRERFWAGFDSCRDEYLAHGVTYAQNAWATRAMLEHFASLPADQDPGYDLMLLPIGELEPELSSGPDALKWPGNPHFTLGPRKLFTDGAFQLQTALLSAPYHKPVDPAHPCGMPYADAAEHRREVKKLHDLGFQIHCHCNGDAGAQMFIDAVAAALKDNPRADHRHTIIHGQALRDDQLQQMAKLGITVSFFPAHVHFWGDRHYDTFLGPDRAERISPCASAERYGVRYTIHNDASVTPTRPIHLAHCAVNRLTASGRRLGEAQRISTLSALRAQTIEAAWQVFQEDTRGSIEPGKLADFAVLNRNPLDDPDLIETTKVTRTIRRGRTVWAQEQN</sequence>
<protein>
    <submittedName>
        <fullName evidence="2">Amidohydrolase</fullName>
    </submittedName>
</protein>
<dbReference type="InterPro" id="IPR011059">
    <property type="entry name" value="Metal-dep_hydrolase_composite"/>
</dbReference>
<dbReference type="Pfam" id="PF07969">
    <property type="entry name" value="Amidohydro_3"/>
    <property type="match status" value="1"/>
</dbReference>
<name>A0A9Q9M4V9_LEICA</name>
<dbReference type="SUPFAM" id="SSF51556">
    <property type="entry name" value="Metallo-dependent hydrolases"/>
    <property type="match status" value="1"/>
</dbReference>
<dbReference type="InterPro" id="IPR013108">
    <property type="entry name" value="Amidohydro_3"/>
</dbReference>